<comment type="similarity">
    <text evidence="2">Belongs to the CPA3 antiporters (TC 2.A.63) subunit E family.</text>
</comment>
<feature type="transmembrane region" description="Helical" evidence="7">
    <location>
        <begin position="37"/>
        <end position="58"/>
    </location>
</feature>
<keyword evidence="4 7" id="KW-0812">Transmembrane</keyword>
<gene>
    <name evidence="8" type="ORF">C0099_03250</name>
</gene>
<keyword evidence="3" id="KW-1003">Cell membrane</keyword>
<dbReference type="EMBL" id="CP025682">
    <property type="protein sequence ID" value="AUN94048.1"/>
    <property type="molecule type" value="Genomic_DNA"/>
</dbReference>
<comment type="subcellular location">
    <subcellularLocation>
        <location evidence="1">Cell membrane</location>
        <topology evidence="1">Multi-pass membrane protein</topology>
    </subcellularLocation>
</comment>
<evidence type="ECO:0000313" key="9">
    <source>
        <dbReference type="Proteomes" id="UP000242205"/>
    </source>
</evidence>
<dbReference type="NCBIfam" id="NF006518">
    <property type="entry name" value="PRK08965.1-2"/>
    <property type="match status" value="1"/>
</dbReference>
<evidence type="ECO:0000256" key="2">
    <source>
        <dbReference type="ARBA" id="ARBA00006228"/>
    </source>
</evidence>
<dbReference type="Proteomes" id="UP000242205">
    <property type="component" value="Chromosome"/>
</dbReference>
<evidence type="ECO:0000256" key="7">
    <source>
        <dbReference type="SAM" id="Phobius"/>
    </source>
</evidence>
<sequence>MHAKQDQRTFLQRWLPHPLLTAALVLLWMFLLNDFSAGGLIVGILLGVTISIITSQFWPDRPHVRSWSKVLEFMVIVAWDVIVANVIVAKLILFCPVKELNTRWVAVPMELKTPEAIAILAGTITMTPGTVSSDISADGRSLLVHCLDAPDAEDAVREMKARYETRLMEIFG</sequence>
<dbReference type="OrthoDB" id="9807187at2"/>
<dbReference type="RefSeq" id="WP_102246120.1">
    <property type="nucleotide sequence ID" value="NZ_CP025682.1"/>
</dbReference>
<dbReference type="PANTHER" id="PTHR34584:SF1">
    <property type="entry name" value="NA(+)_H(+) ANTIPORTER SUBUNIT E1"/>
    <property type="match status" value="1"/>
</dbReference>
<evidence type="ECO:0000256" key="1">
    <source>
        <dbReference type="ARBA" id="ARBA00004651"/>
    </source>
</evidence>
<keyword evidence="5 7" id="KW-1133">Transmembrane helix</keyword>
<feature type="transmembrane region" description="Helical" evidence="7">
    <location>
        <begin position="70"/>
        <end position="93"/>
    </location>
</feature>
<evidence type="ECO:0000256" key="6">
    <source>
        <dbReference type="ARBA" id="ARBA00023136"/>
    </source>
</evidence>
<dbReference type="Pfam" id="PF01899">
    <property type="entry name" value="MNHE"/>
    <property type="match status" value="1"/>
</dbReference>
<reference evidence="8 9" key="1">
    <citation type="submission" date="2018-01" db="EMBL/GenBank/DDBJ databases">
        <authorList>
            <person name="Fu G.-Y."/>
        </authorList>
    </citation>
    <scope>NUCLEOTIDE SEQUENCE [LARGE SCALE GENOMIC DNA]</scope>
    <source>
        <strain evidence="8 9">SY39</strain>
    </source>
</reference>
<evidence type="ECO:0000256" key="4">
    <source>
        <dbReference type="ARBA" id="ARBA00022692"/>
    </source>
</evidence>
<dbReference type="PANTHER" id="PTHR34584">
    <property type="entry name" value="NA(+)/H(+) ANTIPORTER SUBUNIT E1"/>
    <property type="match status" value="1"/>
</dbReference>
<accession>A0A2I6S487</accession>
<dbReference type="KEGG" id="atw:C0099_03250"/>
<name>A0A2I6S487_9RHOO</name>
<dbReference type="AlphaFoldDB" id="A0A2I6S487"/>
<evidence type="ECO:0000256" key="5">
    <source>
        <dbReference type="ARBA" id="ARBA00022989"/>
    </source>
</evidence>
<evidence type="ECO:0000313" key="8">
    <source>
        <dbReference type="EMBL" id="AUN94048.1"/>
    </source>
</evidence>
<dbReference type="GO" id="GO:0005886">
    <property type="term" value="C:plasma membrane"/>
    <property type="evidence" value="ECO:0007669"/>
    <property type="project" value="UniProtKB-SubCell"/>
</dbReference>
<keyword evidence="6 7" id="KW-0472">Membrane</keyword>
<dbReference type="GO" id="GO:0008324">
    <property type="term" value="F:monoatomic cation transmembrane transporter activity"/>
    <property type="evidence" value="ECO:0007669"/>
    <property type="project" value="InterPro"/>
</dbReference>
<dbReference type="PIRSF" id="PIRSF019239">
    <property type="entry name" value="MrpE"/>
    <property type="match status" value="1"/>
</dbReference>
<protein>
    <submittedName>
        <fullName evidence="8">Na+/H+ antiporter subunit E</fullName>
    </submittedName>
</protein>
<evidence type="ECO:0000256" key="3">
    <source>
        <dbReference type="ARBA" id="ARBA00022475"/>
    </source>
</evidence>
<organism evidence="8 9">
    <name type="scientific">Pseudazoarcus pumilus</name>
    <dbReference type="NCBI Taxonomy" id="2067960"/>
    <lineage>
        <taxon>Bacteria</taxon>
        <taxon>Pseudomonadati</taxon>
        <taxon>Pseudomonadota</taxon>
        <taxon>Betaproteobacteria</taxon>
        <taxon>Rhodocyclales</taxon>
        <taxon>Zoogloeaceae</taxon>
        <taxon>Pseudazoarcus</taxon>
    </lineage>
</organism>
<proteinExistence type="inferred from homology"/>
<dbReference type="InterPro" id="IPR002758">
    <property type="entry name" value="Cation_antiport_E"/>
</dbReference>
<keyword evidence="9" id="KW-1185">Reference proteome</keyword>
<feature type="transmembrane region" description="Helical" evidence="7">
    <location>
        <begin position="14"/>
        <end position="31"/>
    </location>
</feature>